<proteinExistence type="predicted"/>
<evidence type="ECO:0000313" key="2">
    <source>
        <dbReference type="Proteomes" id="UP001145114"/>
    </source>
</evidence>
<accession>A0ACC1HXL8</accession>
<reference evidence="1" key="1">
    <citation type="submission" date="2022-06" db="EMBL/GenBank/DDBJ databases">
        <title>Phylogenomic reconstructions and comparative analyses of Kickxellomycotina fungi.</title>
        <authorList>
            <person name="Reynolds N.K."/>
            <person name="Stajich J.E."/>
            <person name="Barry K."/>
            <person name="Grigoriev I.V."/>
            <person name="Crous P."/>
            <person name="Smith M.E."/>
        </authorList>
    </citation>
    <scope>NUCLEOTIDE SEQUENCE</scope>
    <source>
        <strain evidence="1">RSA 2271</strain>
    </source>
</reference>
<protein>
    <submittedName>
        <fullName evidence="1">Uncharacterized protein</fullName>
    </submittedName>
</protein>
<sequence length="206" mass="23624">MAVSKEHCRYCFDVLSACLSGESTRDVVPRFPDDEYPLFVSWHKDVDGETHLRGCIGNFSGLRLHEGLRKYALISSQNDTRFNPIHKGELPQLTCEVSLLTNFEDAKDYLDWTIGKHGIWIEFTNNYGARRTATFLPQIAKEQGWSKMETLDHLLHKGGHVGKITDPVLESIKLTRYQSDKVSLTYDEYLDLINKEQRQDSKSLDA</sequence>
<keyword evidence="2" id="KW-1185">Reference proteome</keyword>
<organism evidence="1 2">
    <name type="scientific">Spiromyces aspiralis</name>
    <dbReference type="NCBI Taxonomy" id="68401"/>
    <lineage>
        <taxon>Eukaryota</taxon>
        <taxon>Fungi</taxon>
        <taxon>Fungi incertae sedis</taxon>
        <taxon>Zoopagomycota</taxon>
        <taxon>Kickxellomycotina</taxon>
        <taxon>Kickxellomycetes</taxon>
        <taxon>Kickxellales</taxon>
        <taxon>Kickxellaceae</taxon>
        <taxon>Spiromyces</taxon>
    </lineage>
</organism>
<dbReference type="Proteomes" id="UP001145114">
    <property type="component" value="Unassembled WGS sequence"/>
</dbReference>
<gene>
    <name evidence="1" type="ORF">EV182_000012</name>
</gene>
<evidence type="ECO:0000313" key="1">
    <source>
        <dbReference type="EMBL" id="KAJ1680431.1"/>
    </source>
</evidence>
<comment type="caution">
    <text evidence="1">The sequence shown here is derived from an EMBL/GenBank/DDBJ whole genome shotgun (WGS) entry which is preliminary data.</text>
</comment>
<dbReference type="EMBL" id="JAMZIH010000001">
    <property type="protein sequence ID" value="KAJ1680431.1"/>
    <property type="molecule type" value="Genomic_DNA"/>
</dbReference>
<name>A0ACC1HXL8_9FUNG</name>